<feature type="active site" evidence="4">
    <location>
        <position position="341"/>
    </location>
</feature>
<dbReference type="OMA" id="DHVYTEP"/>
<dbReference type="InterPro" id="IPR050300">
    <property type="entry name" value="GDXG_lipolytic_enzyme"/>
</dbReference>
<organism evidence="8 9">
    <name type="scientific">Suricata suricatta</name>
    <name type="common">Meerkat</name>
    <dbReference type="NCBI Taxonomy" id="37032"/>
    <lineage>
        <taxon>Eukaryota</taxon>
        <taxon>Metazoa</taxon>
        <taxon>Chordata</taxon>
        <taxon>Craniata</taxon>
        <taxon>Vertebrata</taxon>
        <taxon>Euteleostomi</taxon>
        <taxon>Mammalia</taxon>
        <taxon>Eutheria</taxon>
        <taxon>Laurasiatheria</taxon>
        <taxon>Carnivora</taxon>
        <taxon>Feliformia</taxon>
        <taxon>Herpestidae</taxon>
        <taxon>Suricata</taxon>
    </lineage>
</organism>
<dbReference type="Ensembl" id="ENSSSUT00005024979.1">
    <property type="protein sequence ID" value="ENSSSUP00005021811.1"/>
    <property type="gene ID" value="ENSSSUG00005014168.1"/>
</dbReference>
<dbReference type="PIRSF" id="PIRSF037251">
    <property type="entry name" value="Arylacetamide_deacetylase"/>
    <property type="match status" value="1"/>
</dbReference>
<dbReference type="PANTHER" id="PTHR48081:SF28">
    <property type="entry name" value="ALPHA_BETA HYDROLASE FOLD-3 DOMAIN-CONTAINING PROTEIN"/>
    <property type="match status" value="1"/>
</dbReference>
<dbReference type="InterPro" id="IPR029058">
    <property type="entry name" value="AB_hydrolase_fold"/>
</dbReference>
<evidence type="ECO:0000256" key="3">
    <source>
        <dbReference type="ARBA" id="ARBA00023157"/>
    </source>
</evidence>
<feature type="chain" id="PRO_5025677572" evidence="6">
    <location>
        <begin position="17"/>
        <end position="401"/>
    </location>
</feature>
<dbReference type="InterPro" id="IPR013094">
    <property type="entry name" value="AB_hydrolase_3"/>
</dbReference>
<evidence type="ECO:0000313" key="8">
    <source>
        <dbReference type="Ensembl" id="ENSSSUP00005021811.1"/>
    </source>
</evidence>
<feature type="signal peptide" evidence="6">
    <location>
        <begin position="1"/>
        <end position="16"/>
    </location>
</feature>
<name>A0A673UK35_SURSU</name>
<keyword evidence="9" id="KW-1185">Reference proteome</keyword>
<dbReference type="AlphaFoldDB" id="A0A673UK35"/>
<evidence type="ECO:0000259" key="7">
    <source>
        <dbReference type="Pfam" id="PF07859"/>
    </source>
</evidence>
<dbReference type="SUPFAM" id="SSF53474">
    <property type="entry name" value="alpha/beta-Hydrolases"/>
    <property type="match status" value="1"/>
</dbReference>
<gene>
    <name evidence="8" type="primary">LOC115292836</name>
</gene>
<dbReference type="InterPro" id="IPR033140">
    <property type="entry name" value="Lipase_GDXG_put_SER_AS"/>
</dbReference>
<accession>A0A673UK35</accession>
<comment type="similarity">
    <text evidence="1">Belongs to the 'GDXG' lipolytic enzyme family.</text>
</comment>
<dbReference type="Gene3D" id="3.40.50.1820">
    <property type="entry name" value="alpha/beta hydrolase"/>
    <property type="match status" value="1"/>
</dbReference>
<keyword evidence="6" id="KW-0732">Signal</keyword>
<dbReference type="PROSITE" id="PS01174">
    <property type="entry name" value="LIPASE_GDXG_SER"/>
    <property type="match status" value="1"/>
</dbReference>
<dbReference type="Pfam" id="PF07859">
    <property type="entry name" value="Abhydrolase_3"/>
    <property type="match status" value="2"/>
</dbReference>
<dbReference type="RefSeq" id="XP_029796686.1">
    <property type="nucleotide sequence ID" value="XM_029940826.1"/>
</dbReference>
<dbReference type="GeneID" id="115292836"/>
<feature type="domain" description="Alpha/beta hydrolase fold-3" evidence="7">
    <location>
        <begin position="311"/>
        <end position="373"/>
    </location>
</feature>
<feature type="active site" evidence="4 5">
    <location>
        <position position="189"/>
    </location>
</feature>
<dbReference type="Proteomes" id="UP000472268">
    <property type="component" value="Chromosome 5"/>
</dbReference>
<dbReference type="PANTHER" id="PTHR48081">
    <property type="entry name" value="AB HYDROLASE SUPERFAMILY PROTEIN C4A8.06C"/>
    <property type="match status" value="1"/>
</dbReference>
<evidence type="ECO:0000313" key="9">
    <source>
        <dbReference type="Proteomes" id="UP000472268"/>
    </source>
</evidence>
<dbReference type="GO" id="GO:0016020">
    <property type="term" value="C:membrane"/>
    <property type="evidence" value="ECO:0007669"/>
    <property type="project" value="InterPro"/>
</dbReference>
<dbReference type="InterPro" id="IPR017157">
    <property type="entry name" value="Arylacetamide_deacetylase"/>
</dbReference>
<feature type="domain" description="Alpha/beta hydrolase fold-3" evidence="7">
    <location>
        <begin position="107"/>
        <end position="261"/>
    </location>
</feature>
<reference evidence="8" key="3">
    <citation type="submission" date="2025-09" db="UniProtKB">
        <authorList>
            <consortium name="Ensembl"/>
        </authorList>
    </citation>
    <scope>IDENTIFICATION</scope>
</reference>
<keyword evidence="2" id="KW-0378">Hydrolase</keyword>
<feature type="active site" evidence="4">
    <location>
        <position position="371"/>
    </location>
</feature>
<evidence type="ECO:0000256" key="5">
    <source>
        <dbReference type="PROSITE-ProRule" id="PRU10038"/>
    </source>
</evidence>
<evidence type="ECO:0000256" key="6">
    <source>
        <dbReference type="SAM" id="SignalP"/>
    </source>
</evidence>
<protein>
    <submittedName>
        <fullName evidence="8">Arylacetamide deacetylase like 2</fullName>
    </submittedName>
</protein>
<evidence type="ECO:0000256" key="2">
    <source>
        <dbReference type="ARBA" id="ARBA00022801"/>
    </source>
</evidence>
<dbReference type="GO" id="GO:0052689">
    <property type="term" value="F:carboxylic ester hydrolase activity"/>
    <property type="evidence" value="ECO:0007669"/>
    <property type="project" value="InterPro"/>
</dbReference>
<dbReference type="OrthoDB" id="408631at2759"/>
<sequence>MGFRALCLGLCCVLLASHIYINVPGNVEEYWKVMALEMGVKTFKFMGTCLENIGIMTLEEFISVILTLDYTQPLSDEYVTVTDTAFVDTSVRLYLPKRKSEIPRPAVIYIHGGGFSFGSFKQKAFDSMNRQTANKLNAVVVGVDYRLSPQHHFPTHFEDSFTAVKFFLQDKILSEYGVDPTRICISGDSSGGTLAAAVALQVQNDIEMKRKIKLQALIYPSLQIIDSYLPAHRENEHAIILSRDMGIRLMSSYLTNDKTFAQAMRRNQHMPLESRHLFKFVNWSILLPEKYRKDHVYTEPVLGRYNYSLPALMDVRASPLLANDSLLQNLPSTYIITCQHDLTRDDGFMYAARLQNVGVQVTHDHIENGFHGALSFMASPVYLHLGLKISDMYISWLDKNL</sequence>
<evidence type="ECO:0000256" key="1">
    <source>
        <dbReference type="ARBA" id="ARBA00010515"/>
    </source>
</evidence>
<reference evidence="8 9" key="1">
    <citation type="submission" date="2019-05" db="EMBL/GenBank/DDBJ databases">
        <title>A Chromosome-scale Meerkat (S. suricatta) Genome Assembly.</title>
        <authorList>
            <person name="Dudchenko O."/>
            <person name="Lieberman Aiden E."/>
            <person name="Tung J."/>
            <person name="Barreiro L.B."/>
            <person name="Clutton-Brock T.H."/>
        </authorList>
    </citation>
    <scope>NUCLEOTIDE SEQUENCE [LARGE SCALE GENOMIC DNA]</scope>
</reference>
<evidence type="ECO:0000256" key="4">
    <source>
        <dbReference type="PIRSR" id="PIRSR037251-1"/>
    </source>
</evidence>
<reference evidence="8" key="2">
    <citation type="submission" date="2025-08" db="UniProtKB">
        <authorList>
            <consortium name="Ensembl"/>
        </authorList>
    </citation>
    <scope>IDENTIFICATION</scope>
</reference>
<keyword evidence="3" id="KW-1015">Disulfide bond</keyword>
<proteinExistence type="inferred from homology"/>